<dbReference type="OrthoDB" id="9775903at2"/>
<evidence type="ECO:0000256" key="6">
    <source>
        <dbReference type="SAM" id="Phobius"/>
    </source>
</evidence>
<evidence type="ECO:0000313" key="7">
    <source>
        <dbReference type="EMBL" id="KAF3886699.1"/>
    </source>
</evidence>
<protein>
    <submittedName>
        <fullName evidence="8">Ribonuclease BN</fullName>
    </submittedName>
    <submittedName>
        <fullName evidence="7">YihY/virulence factor BrkB family protein</fullName>
    </submittedName>
</protein>
<evidence type="ECO:0000256" key="2">
    <source>
        <dbReference type="ARBA" id="ARBA00022475"/>
    </source>
</evidence>
<name>A0A0C1ND76_9CYAN</name>
<keyword evidence="5 6" id="KW-0472">Membrane</keyword>
<feature type="transmembrane region" description="Helical" evidence="6">
    <location>
        <begin position="250"/>
        <end position="276"/>
    </location>
</feature>
<evidence type="ECO:0000313" key="9">
    <source>
        <dbReference type="Proteomes" id="UP000029738"/>
    </source>
</evidence>
<feature type="transmembrane region" description="Helical" evidence="6">
    <location>
        <begin position="100"/>
        <end position="123"/>
    </location>
</feature>
<keyword evidence="4 6" id="KW-1133">Transmembrane helix</keyword>
<dbReference type="EMBL" id="JHEG04000001">
    <property type="protein sequence ID" value="KAF3886699.1"/>
    <property type="molecule type" value="Genomic_DNA"/>
</dbReference>
<dbReference type="NCBIfam" id="TIGR00765">
    <property type="entry name" value="yihY_not_rbn"/>
    <property type="match status" value="1"/>
</dbReference>
<feature type="transmembrane region" description="Helical" evidence="6">
    <location>
        <begin position="189"/>
        <end position="207"/>
    </location>
</feature>
<organism evidence="8">
    <name type="scientific">Tolypothrix bouteillei VB521301</name>
    <dbReference type="NCBI Taxonomy" id="1479485"/>
    <lineage>
        <taxon>Bacteria</taxon>
        <taxon>Bacillati</taxon>
        <taxon>Cyanobacteriota</taxon>
        <taxon>Cyanophyceae</taxon>
        <taxon>Nostocales</taxon>
        <taxon>Tolypothrichaceae</taxon>
        <taxon>Tolypothrix</taxon>
    </lineage>
</organism>
<dbReference type="Proteomes" id="UP000029738">
    <property type="component" value="Unassembled WGS sequence"/>
</dbReference>
<reference evidence="7" key="2">
    <citation type="submission" date="2019-11" db="EMBL/GenBank/DDBJ databases">
        <title>Improved Assembly of Tolypothrix boutellei genome.</title>
        <authorList>
            <person name="Sarangi A.N."/>
            <person name="Mukherjee M."/>
            <person name="Ghosh S."/>
            <person name="Singh D."/>
            <person name="Das A."/>
            <person name="Kant S."/>
            <person name="Prusty A."/>
            <person name="Tripathy S."/>
        </authorList>
    </citation>
    <scope>NUCLEOTIDE SEQUENCE</scope>
    <source>
        <strain evidence="7">VB521301</strain>
    </source>
</reference>
<keyword evidence="2" id="KW-1003">Cell membrane</keyword>
<feature type="transmembrane region" description="Helical" evidence="6">
    <location>
        <begin position="219"/>
        <end position="238"/>
    </location>
</feature>
<evidence type="ECO:0000256" key="1">
    <source>
        <dbReference type="ARBA" id="ARBA00004651"/>
    </source>
</evidence>
<evidence type="ECO:0000256" key="5">
    <source>
        <dbReference type="ARBA" id="ARBA00023136"/>
    </source>
</evidence>
<keyword evidence="9" id="KW-1185">Reference proteome</keyword>
<dbReference type="Pfam" id="PF03631">
    <property type="entry name" value="Virul_fac_BrkB"/>
    <property type="match status" value="1"/>
</dbReference>
<dbReference type="PIRSF" id="PIRSF035875">
    <property type="entry name" value="RNase_BN"/>
    <property type="match status" value="1"/>
</dbReference>
<keyword evidence="3 6" id="KW-0812">Transmembrane</keyword>
<dbReference type="InterPro" id="IPR017039">
    <property type="entry name" value="Virul_fac_BrkB"/>
</dbReference>
<feature type="transmembrane region" description="Helical" evidence="6">
    <location>
        <begin position="38"/>
        <end position="61"/>
    </location>
</feature>
<dbReference type="AlphaFoldDB" id="A0A0C1ND76"/>
<dbReference type="EMBL" id="JHEG02000048">
    <property type="protein sequence ID" value="KIE10696.1"/>
    <property type="molecule type" value="Genomic_DNA"/>
</dbReference>
<sequence length="295" mass="32713">MLSTRFFRFFSHLNWKTLRQVVVETGKQRLLGLSAEMAYNNVLALFPSLVAILAAIGMFAISQETVDFLPRQFLSIAPEPVLILIEEFISTIRLPQGEKVVFISCGAALWVASGAINTAMGALDQIYQIPIKQRRPFWLAKIIALGLTFGTISLVISASFLAFISDLLIKLALEMGKIPADSILSAWKFFGWILTLAMLAIAFSVVYRFGPSRWRRGTPLLPGAIIGALLWETVSRLFRLYINHFSDYNLTYGTLSAGIVLLLWLNLSSLCMLLGAQLNVTVGKAMNAEDGRKSF</sequence>
<dbReference type="RefSeq" id="WP_038079843.1">
    <property type="nucleotide sequence ID" value="NZ_JHEG04000001.1"/>
</dbReference>
<dbReference type="PANTHER" id="PTHR30213">
    <property type="entry name" value="INNER MEMBRANE PROTEIN YHJD"/>
    <property type="match status" value="1"/>
</dbReference>
<evidence type="ECO:0000256" key="3">
    <source>
        <dbReference type="ARBA" id="ARBA00022692"/>
    </source>
</evidence>
<feature type="transmembrane region" description="Helical" evidence="6">
    <location>
        <begin position="144"/>
        <end position="169"/>
    </location>
</feature>
<accession>A0A0C1ND76</accession>
<comment type="caution">
    <text evidence="8">The sequence shown here is derived from an EMBL/GenBank/DDBJ whole genome shotgun (WGS) entry which is preliminary data.</text>
</comment>
<gene>
    <name evidence="8" type="ORF">DA73_0219525</name>
    <name evidence="7" type="ORF">DA73_0400015340</name>
</gene>
<evidence type="ECO:0000256" key="4">
    <source>
        <dbReference type="ARBA" id="ARBA00022989"/>
    </source>
</evidence>
<reference evidence="8" key="1">
    <citation type="journal article" date="2015" name="Genome Announc.">
        <title>Draft Genome Sequence of Tolypothrix boutellei Strain VB521301.</title>
        <authorList>
            <person name="Chandrababunaidu M.M."/>
            <person name="Singh D."/>
            <person name="Sen D."/>
            <person name="Bhan S."/>
            <person name="Das S."/>
            <person name="Gupta A."/>
            <person name="Adhikary S.P."/>
            <person name="Tripathy S."/>
        </authorList>
    </citation>
    <scope>NUCLEOTIDE SEQUENCE</scope>
    <source>
        <strain evidence="8">VB521301</strain>
    </source>
</reference>
<evidence type="ECO:0000313" key="8">
    <source>
        <dbReference type="EMBL" id="KIE10696.1"/>
    </source>
</evidence>
<dbReference type="PANTHER" id="PTHR30213:SF0">
    <property type="entry name" value="UPF0761 MEMBRANE PROTEIN YIHY"/>
    <property type="match status" value="1"/>
</dbReference>
<proteinExistence type="predicted"/>
<dbReference type="GO" id="GO:0005886">
    <property type="term" value="C:plasma membrane"/>
    <property type="evidence" value="ECO:0007669"/>
    <property type="project" value="UniProtKB-SubCell"/>
</dbReference>
<comment type="subcellular location">
    <subcellularLocation>
        <location evidence="1">Cell membrane</location>
        <topology evidence="1">Multi-pass membrane protein</topology>
    </subcellularLocation>
</comment>
<dbReference type="STRING" id="1479485.DA73_0219525"/>